<evidence type="ECO:0000313" key="2">
    <source>
        <dbReference type="EMBL" id="SLM50208.1"/>
    </source>
</evidence>
<reference evidence="2 3" key="1">
    <citation type="submission" date="2017-03" db="EMBL/GenBank/DDBJ databases">
        <authorList>
            <person name="Afonso C.L."/>
            <person name="Miller P.J."/>
            <person name="Scott M.A."/>
            <person name="Spackman E."/>
            <person name="Goraichik I."/>
            <person name="Dimitrov K.M."/>
            <person name="Suarez D.L."/>
            <person name="Swayne D.E."/>
        </authorList>
    </citation>
    <scope>NUCLEOTIDE SEQUENCE [LARGE SCALE GENOMIC DNA]</scope>
    <source>
        <strain evidence="2">Genome sequencing of Nitrospira japonica strain NJ11</strain>
    </source>
</reference>
<sequence length="325" mass="37395">MPRPLVSVIVPVHNCVDYLDQALRSVLDQDGPPIEVIVIDSSTKTSRGDVPAMADARVRRYSQEPRGVSAARNLGIQQARGEFIAFQDADDEWLPGKLRLQLQALEKYPEASLVFTDTMMFRDTTVIQPSMNQHMLKDWCQSHGPDLAGCYYGPLYPQLLVRDCMNTSAVVVRRSVLDLQGGFDENFKVGEDYDLWLRIARQYPMIFIDRVLTKYRVHAEGLSGGDDVRTLRWLEAHMAVRKKHQRMRWVPPQHAGLLTDILGERAWEAGWNYFGRNQLQDARRHFYIAMQSKPFVPKVWLYWCCSFLPCRVIETIRALRNAGRA</sequence>
<dbReference type="STRING" id="1325564.NSJP_4041"/>
<accession>A0A1W1IAZ9</accession>
<dbReference type="InterPro" id="IPR029044">
    <property type="entry name" value="Nucleotide-diphossugar_trans"/>
</dbReference>
<name>A0A1W1IAZ9_9BACT</name>
<keyword evidence="3" id="KW-1185">Reference proteome</keyword>
<dbReference type="SUPFAM" id="SSF53448">
    <property type="entry name" value="Nucleotide-diphospho-sugar transferases"/>
    <property type="match status" value="1"/>
</dbReference>
<evidence type="ECO:0000313" key="3">
    <source>
        <dbReference type="Proteomes" id="UP000192042"/>
    </source>
</evidence>
<dbReference type="PANTHER" id="PTHR22916">
    <property type="entry name" value="GLYCOSYLTRANSFERASE"/>
    <property type="match status" value="1"/>
</dbReference>
<dbReference type="KEGG" id="nja:NSJP_4041"/>
<organism evidence="2 3">
    <name type="scientific">Nitrospira japonica</name>
    <dbReference type="NCBI Taxonomy" id="1325564"/>
    <lineage>
        <taxon>Bacteria</taxon>
        <taxon>Pseudomonadati</taxon>
        <taxon>Nitrospirota</taxon>
        <taxon>Nitrospiria</taxon>
        <taxon>Nitrospirales</taxon>
        <taxon>Nitrospiraceae</taxon>
        <taxon>Nitrospira</taxon>
    </lineage>
</organism>
<dbReference type="RefSeq" id="WP_172834469.1">
    <property type="nucleotide sequence ID" value="NZ_LT828648.1"/>
</dbReference>
<feature type="domain" description="Glycosyltransferase 2-like" evidence="1">
    <location>
        <begin position="7"/>
        <end position="116"/>
    </location>
</feature>
<protein>
    <submittedName>
        <fullName evidence="2">Putative Glycosyl transferase family 2</fullName>
    </submittedName>
</protein>
<evidence type="ECO:0000259" key="1">
    <source>
        <dbReference type="Pfam" id="PF00535"/>
    </source>
</evidence>
<dbReference type="AlphaFoldDB" id="A0A1W1IAZ9"/>
<dbReference type="GO" id="GO:0016758">
    <property type="term" value="F:hexosyltransferase activity"/>
    <property type="evidence" value="ECO:0007669"/>
    <property type="project" value="UniProtKB-ARBA"/>
</dbReference>
<gene>
    <name evidence="2" type="ORF">NSJP_4041</name>
</gene>
<dbReference type="Gene3D" id="3.90.550.10">
    <property type="entry name" value="Spore Coat Polysaccharide Biosynthesis Protein SpsA, Chain A"/>
    <property type="match status" value="1"/>
</dbReference>
<keyword evidence="2" id="KW-0808">Transferase</keyword>
<dbReference type="Proteomes" id="UP000192042">
    <property type="component" value="Chromosome I"/>
</dbReference>
<dbReference type="PANTHER" id="PTHR22916:SF3">
    <property type="entry name" value="UDP-GLCNAC:BETAGAL BETA-1,3-N-ACETYLGLUCOSAMINYLTRANSFERASE-LIKE PROTEIN 1"/>
    <property type="match status" value="1"/>
</dbReference>
<proteinExistence type="predicted"/>
<dbReference type="InterPro" id="IPR001173">
    <property type="entry name" value="Glyco_trans_2-like"/>
</dbReference>
<dbReference type="EMBL" id="LT828648">
    <property type="protein sequence ID" value="SLM50208.1"/>
    <property type="molecule type" value="Genomic_DNA"/>
</dbReference>
<dbReference type="Pfam" id="PF00535">
    <property type="entry name" value="Glycos_transf_2"/>
    <property type="match status" value="1"/>
</dbReference>